<name>A0AB38D183_9MYCO</name>
<evidence type="ECO:0000313" key="1">
    <source>
        <dbReference type="EMBL" id="SIB22932.1"/>
    </source>
</evidence>
<dbReference type="AlphaFoldDB" id="A0AB38D183"/>
<protein>
    <recommendedName>
        <fullName evidence="3">Lipoprotein</fullName>
    </recommendedName>
</protein>
<proteinExistence type="predicted"/>
<reference evidence="1 2" key="1">
    <citation type="submission" date="2016-11" db="EMBL/GenBank/DDBJ databases">
        <authorList>
            <consortium name="Pathogen Informatics"/>
        </authorList>
    </citation>
    <scope>NUCLEOTIDE SEQUENCE [LARGE SCALE GENOMIC DNA]</scope>
    <source>
        <strain evidence="1 2">104</strain>
    </source>
</reference>
<organism evidence="1 2">
    <name type="scientific">Mycobacteroides abscessus subsp. abscessus</name>
    <dbReference type="NCBI Taxonomy" id="1185650"/>
    <lineage>
        <taxon>Bacteria</taxon>
        <taxon>Bacillati</taxon>
        <taxon>Actinomycetota</taxon>
        <taxon>Actinomycetes</taxon>
        <taxon>Mycobacteriales</taxon>
        <taxon>Mycobacteriaceae</taxon>
        <taxon>Mycobacteroides</taxon>
        <taxon>Mycobacteroides abscessus</taxon>
    </lineage>
</organism>
<comment type="caution">
    <text evidence="1">The sequence shown here is derived from an EMBL/GenBank/DDBJ whole genome shotgun (WGS) entry which is preliminary data.</text>
</comment>
<evidence type="ECO:0000313" key="2">
    <source>
        <dbReference type="Proteomes" id="UP000185210"/>
    </source>
</evidence>
<sequence>MWKTTLAILTSCMLMVGCSQIKYGTVTDKSYHPAWTQYTTTQQCSGTPPNRICVPIVTPTFWPESYQLRLKNNQDEGWRSVTREEYDRYKVGAKFP</sequence>
<accession>A0AB38D183</accession>
<dbReference type="Proteomes" id="UP000185210">
    <property type="component" value="Unassembled WGS sequence"/>
</dbReference>
<dbReference type="EMBL" id="FSHM01000004">
    <property type="protein sequence ID" value="SIB22932.1"/>
    <property type="molecule type" value="Genomic_DNA"/>
</dbReference>
<evidence type="ECO:0008006" key="3">
    <source>
        <dbReference type="Google" id="ProtNLM"/>
    </source>
</evidence>
<dbReference type="PROSITE" id="PS51257">
    <property type="entry name" value="PROKAR_LIPOPROTEIN"/>
    <property type="match status" value="1"/>
</dbReference>
<gene>
    <name evidence="1" type="ORF">SAMEA2070301_03305</name>
</gene>